<dbReference type="CDD" id="cd07984">
    <property type="entry name" value="LPLAT_LABLAT-like"/>
    <property type="match status" value="1"/>
</dbReference>
<evidence type="ECO:0000256" key="5">
    <source>
        <dbReference type="ARBA" id="ARBA00023136"/>
    </source>
</evidence>
<evidence type="ECO:0000256" key="2">
    <source>
        <dbReference type="ARBA" id="ARBA00022475"/>
    </source>
</evidence>
<keyword evidence="5" id="KW-0472">Membrane</keyword>
<dbReference type="STRING" id="690850.Desaf_3023"/>
<dbReference type="Pfam" id="PF03279">
    <property type="entry name" value="Lip_A_acyltrans"/>
    <property type="match status" value="1"/>
</dbReference>
<keyword evidence="3" id="KW-0997">Cell inner membrane</keyword>
<dbReference type="PANTHER" id="PTHR30606">
    <property type="entry name" value="LIPID A BIOSYNTHESIS LAUROYL ACYLTRANSFERASE"/>
    <property type="match status" value="1"/>
</dbReference>
<dbReference type="eggNOG" id="COG1560">
    <property type="taxonomic scope" value="Bacteria"/>
</dbReference>
<reference evidence="7 8" key="1">
    <citation type="journal article" date="2011" name="J. Bacteriol.">
        <title>Genome sequence of the mercury-methylating and pleomorphic Desulfovibrio africanus Strain Walvis Bay.</title>
        <authorList>
            <person name="Brown S.D."/>
            <person name="Wall J.D."/>
            <person name="Kucken A.M."/>
            <person name="Gilmour C.C."/>
            <person name="Podar M."/>
            <person name="Brandt C.C."/>
            <person name="Teshima H."/>
            <person name="Detter J.C."/>
            <person name="Han C.S."/>
            <person name="Land M.L."/>
            <person name="Lucas S."/>
            <person name="Han J."/>
            <person name="Pennacchio L."/>
            <person name="Nolan M."/>
            <person name="Pitluck S."/>
            <person name="Woyke T."/>
            <person name="Goodwin L."/>
            <person name="Palumbo A.V."/>
            <person name="Elias D.A."/>
        </authorList>
    </citation>
    <scope>NUCLEOTIDE SEQUENCE [LARGE SCALE GENOMIC DNA]</scope>
    <source>
        <strain evidence="7 8">Walvis Bay</strain>
    </source>
</reference>
<proteinExistence type="predicted"/>
<dbReference type="PANTHER" id="PTHR30606:SF10">
    <property type="entry name" value="PHOSPHATIDYLINOSITOL MANNOSIDE ACYLTRANSFERASE"/>
    <property type="match status" value="1"/>
</dbReference>
<accession>F3Z2J1</accession>
<dbReference type="GO" id="GO:0009247">
    <property type="term" value="P:glycolipid biosynthetic process"/>
    <property type="evidence" value="ECO:0007669"/>
    <property type="project" value="UniProtKB-ARBA"/>
</dbReference>
<evidence type="ECO:0000256" key="3">
    <source>
        <dbReference type="ARBA" id="ARBA00022519"/>
    </source>
</evidence>
<evidence type="ECO:0000256" key="1">
    <source>
        <dbReference type="ARBA" id="ARBA00004533"/>
    </source>
</evidence>
<dbReference type="KEGG" id="daf:Desaf_3023"/>
<keyword evidence="6 7" id="KW-0012">Acyltransferase</keyword>
<sequence length="304" mass="34658">MKTRLLWWLACLGQRMSIAQIDRAGDGLGRLFWLVLRSRRRLATKAIQEHLGLGEAESKALAYESFQQNCRSFLELLYVPKLDKAFLEERCTINRPDIIAAISKLERPIVLVSGHIGAWEFCSTIVREILGITRVTGIARKPKSEAMHVVMMRLRERPCISVIPHRNAARQVLRRLKNNEAAGFVVDHNTSSRESIFLPFLGEVAAVNKGPAILAVGAKALVLPLFLFREPGGRYRIHVEDPLDTTTIPGDREQQVQAVTEFYNEAVERQVRQHPEQWFWMHKRWKTKPDAETEPDSQATSMAE</sequence>
<dbReference type="RefSeq" id="WP_014260972.1">
    <property type="nucleotide sequence ID" value="NC_016629.1"/>
</dbReference>
<name>F3Z2J1_DESAF</name>
<dbReference type="GO" id="GO:0016746">
    <property type="term" value="F:acyltransferase activity"/>
    <property type="evidence" value="ECO:0007669"/>
    <property type="project" value="UniProtKB-KW"/>
</dbReference>
<keyword evidence="8" id="KW-1185">Reference proteome</keyword>
<evidence type="ECO:0000256" key="6">
    <source>
        <dbReference type="ARBA" id="ARBA00023315"/>
    </source>
</evidence>
<keyword evidence="4 7" id="KW-0808">Transferase</keyword>
<gene>
    <name evidence="7" type="ORF">Desaf_3023</name>
</gene>
<dbReference type="AlphaFoldDB" id="F3Z2J1"/>
<dbReference type="GO" id="GO:0005886">
    <property type="term" value="C:plasma membrane"/>
    <property type="evidence" value="ECO:0007669"/>
    <property type="project" value="UniProtKB-SubCell"/>
</dbReference>
<organism evidence="7 8">
    <name type="scientific">Desulfocurvibacter africanus subsp. africanus str. Walvis Bay</name>
    <dbReference type="NCBI Taxonomy" id="690850"/>
    <lineage>
        <taxon>Bacteria</taxon>
        <taxon>Pseudomonadati</taxon>
        <taxon>Thermodesulfobacteriota</taxon>
        <taxon>Desulfovibrionia</taxon>
        <taxon>Desulfovibrionales</taxon>
        <taxon>Desulfovibrionaceae</taxon>
        <taxon>Desulfocurvibacter</taxon>
    </lineage>
</organism>
<comment type="subcellular location">
    <subcellularLocation>
        <location evidence="1">Cell inner membrane</location>
    </subcellularLocation>
</comment>
<dbReference type="HOGENOM" id="CLU_049421_4_0_7"/>
<evidence type="ECO:0000256" key="4">
    <source>
        <dbReference type="ARBA" id="ARBA00022679"/>
    </source>
</evidence>
<dbReference type="Proteomes" id="UP000007844">
    <property type="component" value="Chromosome"/>
</dbReference>
<protein>
    <submittedName>
        <fullName evidence="7">Lipid A biosynthesis acyltransferase</fullName>
    </submittedName>
</protein>
<evidence type="ECO:0000313" key="7">
    <source>
        <dbReference type="EMBL" id="EGJ51324.1"/>
    </source>
</evidence>
<dbReference type="InterPro" id="IPR004960">
    <property type="entry name" value="LipA_acyltrans"/>
</dbReference>
<dbReference type="EMBL" id="CP003221">
    <property type="protein sequence ID" value="EGJ51324.1"/>
    <property type="molecule type" value="Genomic_DNA"/>
</dbReference>
<evidence type="ECO:0000313" key="8">
    <source>
        <dbReference type="Proteomes" id="UP000007844"/>
    </source>
</evidence>
<keyword evidence="2" id="KW-1003">Cell membrane</keyword>